<organism evidence="1 2">
    <name type="scientific">Aspergillus homomorphus (strain CBS 101889)</name>
    <dbReference type="NCBI Taxonomy" id="1450537"/>
    <lineage>
        <taxon>Eukaryota</taxon>
        <taxon>Fungi</taxon>
        <taxon>Dikarya</taxon>
        <taxon>Ascomycota</taxon>
        <taxon>Pezizomycotina</taxon>
        <taxon>Eurotiomycetes</taxon>
        <taxon>Eurotiomycetidae</taxon>
        <taxon>Eurotiales</taxon>
        <taxon>Aspergillaceae</taxon>
        <taxon>Aspergillus</taxon>
        <taxon>Aspergillus subgen. Circumdati</taxon>
    </lineage>
</organism>
<evidence type="ECO:0000313" key="2">
    <source>
        <dbReference type="Proteomes" id="UP000248961"/>
    </source>
</evidence>
<evidence type="ECO:0000313" key="1">
    <source>
        <dbReference type="EMBL" id="RAL07354.1"/>
    </source>
</evidence>
<sequence length="268" mass="30667">MASDIIPRQITDTNMVPDYEVKLRLDPAKVLDIDQGLTRDVKSAFDVLSTVTKLNVQFLDMKCKEIYTAGWSPRIRKTENKNDIELTYKRRYAITDGGIDAVLTTANQDGFHTGNTEFKAQVEWGYQKQTLSISHKDKVNNSGNSGMGLPGTSESRQILINKAPDKFDNWKYPEWGTSTLFVSRIFGPVLARRFTGNWNELELHLEVWPLVNSEGTGIEHIVEASFKTENRGTASRERRNLVNFLSLPERNWFLSQDSLKTQLIMERY</sequence>
<dbReference type="RefSeq" id="XP_025546508.1">
    <property type="nucleotide sequence ID" value="XM_025692176.1"/>
</dbReference>
<dbReference type="STRING" id="1450537.A0A395HM57"/>
<dbReference type="EMBL" id="KZ824334">
    <property type="protein sequence ID" value="RAL07354.1"/>
    <property type="molecule type" value="Genomic_DNA"/>
</dbReference>
<accession>A0A395HM57</accession>
<dbReference type="AlphaFoldDB" id="A0A395HM57"/>
<name>A0A395HM57_ASPHC</name>
<proteinExistence type="predicted"/>
<gene>
    <name evidence="1" type="ORF">BO97DRAFT_356656</name>
</gene>
<keyword evidence="2" id="KW-1185">Reference proteome</keyword>
<evidence type="ECO:0008006" key="3">
    <source>
        <dbReference type="Google" id="ProtNLM"/>
    </source>
</evidence>
<protein>
    <recommendedName>
        <fullName evidence="3">CYTH domain-containing protein</fullName>
    </recommendedName>
</protein>
<reference evidence="1 2" key="1">
    <citation type="submission" date="2018-02" db="EMBL/GenBank/DDBJ databases">
        <title>The genomes of Aspergillus section Nigri reveals drivers in fungal speciation.</title>
        <authorList>
            <consortium name="DOE Joint Genome Institute"/>
            <person name="Vesth T.C."/>
            <person name="Nybo J."/>
            <person name="Theobald S."/>
            <person name="Brandl J."/>
            <person name="Frisvad J.C."/>
            <person name="Nielsen K.F."/>
            <person name="Lyhne E.K."/>
            <person name="Kogle M.E."/>
            <person name="Kuo A."/>
            <person name="Riley R."/>
            <person name="Clum A."/>
            <person name="Nolan M."/>
            <person name="Lipzen A."/>
            <person name="Salamov A."/>
            <person name="Henrissat B."/>
            <person name="Wiebenga A."/>
            <person name="De vries R.P."/>
            <person name="Grigoriev I.V."/>
            <person name="Mortensen U.H."/>
            <person name="Andersen M.R."/>
            <person name="Baker S.E."/>
        </authorList>
    </citation>
    <scope>NUCLEOTIDE SEQUENCE [LARGE SCALE GENOMIC DNA]</scope>
    <source>
        <strain evidence="1 2">CBS 101889</strain>
    </source>
</reference>
<dbReference type="GeneID" id="37196465"/>
<dbReference type="Proteomes" id="UP000248961">
    <property type="component" value="Unassembled WGS sequence"/>
</dbReference>
<dbReference type="VEuPathDB" id="FungiDB:BO97DRAFT_356656"/>
<dbReference type="OrthoDB" id="4573177at2759"/>